<evidence type="ECO:0000256" key="1">
    <source>
        <dbReference type="ARBA" id="ARBA00004196"/>
    </source>
</evidence>
<feature type="signal peptide" evidence="7">
    <location>
        <begin position="1"/>
        <end position="24"/>
    </location>
</feature>
<keyword evidence="6" id="KW-1133">Transmembrane helix</keyword>
<accession>A0ABS9H0S6</accession>
<organism evidence="9 10">
    <name type="scientific">Pseudalkalibacillus berkeleyi</name>
    <dbReference type="NCBI Taxonomy" id="1069813"/>
    <lineage>
        <taxon>Bacteria</taxon>
        <taxon>Bacillati</taxon>
        <taxon>Bacillota</taxon>
        <taxon>Bacilli</taxon>
        <taxon>Bacillales</taxon>
        <taxon>Fictibacillaceae</taxon>
        <taxon>Pseudalkalibacillus</taxon>
    </lineage>
</organism>
<feature type="compositionally biased region" description="Basic and acidic residues" evidence="5">
    <location>
        <begin position="123"/>
        <end position="135"/>
    </location>
</feature>
<evidence type="ECO:0000256" key="5">
    <source>
        <dbReference type="SAM" id="MobiDB-lite"/>
    </source>
</evidence>
<sequence length="190" mass="20722">MQKILLLGFTILLTLIIHPTQSFAHASLEGTTPSEGEVVKYGIDVVTFQFSSKIESGSKFTVEDQNGNQMGVTRIDIDETVMLGQLNEPLSTGTYTVTYEIISGDSHPVEGSYQFKVETADVDDSKDTSEQKETSDQSDEATNEKEQTSNATSERKVEDGLSPLVLGFSGVLVVAGVGLLFWMFRKKGNV</sequence>
<evidence type="ECO:0000256" key="6">
    <source>
        <dbReference type="SAM" id="Phobius"/>
    </source>
</evidence>
<keyword evidence="3 7" id="KW-0732">Signal</keyword>
<feature type="transmembrane region" description="Helical" evidence="6">
    <location>
        <begin position="164"/>
        <end position="184"/>
    </location>
</feature>
<dbReference type="RefSeq" id="WP_236335767.1">
    <property type="nucleotide sequence ID" value="NZ_JAKIJS010000001.1"/>
</dbReference>
<dbReference type="SUPFAM" id="SSF81296">
    <property type="entry name" value="E set domains"/>
    <property type="match status" value="1"/>
</dbReference>
<evidence type="ECO:0000256" key="4">
    <source>
        <dbReference type="ARBA" id="ARBA00023008"/>
    </source>
</evidence>
<evidence type="ECO:0000313" key="10">
    <source>
        <dbReference type="Proteomes" id="UP001649381"/>
    </source>
</evidence>
<keyword evidence="6" id="KW-0812">Transmembrane</keyword>
<dbReference type="PANTHER" id="PTHR34820">
    <property type="entry name" value="INNER MEMBRANE PROTEIN YEBZ"/>
    <property type="match status" value="1"/>
</dbReference>
<evidence type="ECO:0000256" key="2">
    <source>
        <dbReference type="ARBA" id="ARBA00022723"/>
    </source>
</evidence>
<evidence type="ECO:0000313" key="9">
    <source>
        <dbReference type="EMBL" id="MCF6138597.1"/>
    </source>
</evidence>
<name>A0ABS9H0S6_9BACL</name>
<dbReference type="Proteomes" id="UP001649381">
    <property type="component" value="Unassembled WGS sequence"/>
</dbReference>
<feature type="compositionally biased region" description="Basic and acidic residues" evidence="5">
    <location>
        <begin position="142"/>
        <end position="156"/>
    </location>
</feature>
<dbReference type="InterPro" id="IPR032694">
    <property type="entry name" value="CopC/D"/>
</dbReference>
<proteinExistence type="predicted"/>
<dbReference type="Pfam" id="PF04234">
    <property type="entry name" value="CopC"/>
    <property type="match status" value="1"/>
</dbReference>
<feature type="region of interest" description="Disordered" evidence="5">
    <location>
        <begin position="119"/>
        <end position="156"/>
    </location>
</feature>
<keyword evidence="6" id="KW-0472">Membrane</keyword>
<gene>
    <name evidence="9" type="ORF">L2716_12740</name>
</gene>
<dbReference type="Gene3D" id="2.60.40.1220">
    <property type="match status" value="1"/>
</dbReference>
<evidence type="ECO:0000259" key="8">
    <source>
        <dbReference type="Pfam" id="PF04234"/>
    </source>
</evidence>
<feature type="domain" description="CopC" evidence="8">
    <location>
        <begin position="25"/>
        <end position="117"/>
    </location>
</feature>
<comment type="subcellular location">
    <subcellularLocation>
        <location evidence="1">Cell envelope</location>
    </subcellularLocation>
</comment>
<dbReference type="InterPro" id="IPR007348">
    <property type="entry name" value="CopC_dom"/>
</dbReference>
<evidence type="ECO:0000256" key="7">
    <source>
        <dbReference type="SAM" id="SignalP"/>
    </source>
</evidence>
<keyword evidence="10" id="KW-1185">Reference proteome</keyword>
<comment type="caution">
    <text evidence="9">The sequence shown here is derived from an EMBL/GenBank/DDBJ whole genome shotgun (WGS) entry which is preliminary data.</text>
</comment>
<protein>
    <submittedName>
        <fullName evidence="9">Copper resistance protein CopC</fullName>
    </submittedName>
</protein>
<feature type="chain" id="PRO_5047214001" evidence="7">
    <location>
        <begin position="25"/>
        <end position="190"/>
    </location>
</feature>
<dbReference type="InterPro" id="IPR014756">
    <property type="entry name" value="Ig_E-set"/>
</dbReference>
<dbReference type="EMBL" id="JAKIJS010000001">
    <property type="protein sequence ID" value="MCF6138597.1"/>
    <property type="molecule type" value="Genomic_DNA"/>
</dbReference>
<keyword evidence="2" id="KW-0479">Metal-binding</keyword>
<dbReference type="PANTHER" id="PTHR34820:SF4">
    <property type="entry name" value="INNER MEMBRANE PROTEIN YEBZ"/>
    <property type="match status" value="1"/>
</dbReference>
<dbReference type="InterPro" id="IPR014755">
    <property type="entry name" value="Cu-Rt/internalin_Ig-like"/>
</dbReference>
<reference evidence="9 10" key="1">
    <citation type="submission" date="2022-01" db="EMBL/GenBank/DDBJ databases">
        <title>Alkalihalobacillus sp. EGI L200015, a novel bacterium isolated from a salt lake sediment.</title>
        <authorList>
            <person name="Gao L."/>
            <person name="Fang B.-Z."/>
            <person name="Li W.-J."/>
        </authorList>
    </citation>
    <scope>NUCLEOTIDE SEQUENCE [LARGE SCALE GENOMIC DNA]</scope>
    <source>
        <strain evidence="9 10">KCTC 12718</strain>
    </source>
</reference>
<keyword evidence="4" id="KW-0186">Copper</keyword>
<evidence type="ECO:0000256" key="3">
    <source>
        <dbReference type="ARBA" id="ARBA00022729"/>
    </source>
</evidence>